<evidence type="ECO:0000313" key="2">
    <source>
        <dbReference type="EMBL" id="SED09499.1"/>
    </source>
</evidence>
<dbReference type="OrthoDB" id="1322294at2"/>
<dbReference type="Gene3D" id="3.40.50.1820">
    <property type="entry name" value="alpha/beta hydrolase"/>
    <property type="match status" value="1"/>
</dbReference>
<keyword evidence="1" id="KW-1133">Transmembrane helix</keyword>
<organism evidence="2 3">
    <name type="scientific">Amycolatopsis tolypomycina</name>
    <dbReference type="NCBI Taxonomy" id="208445"/>
    <lineage>
        <taxon>Bacteria</taxon>
        <taxon>Bacillati</taxon>
        <taxon>Actinomycetota</taxon>
        <taxon>Actinomycetes</taxon>
        <taxon>Pseudonocardiales</taxon>
        <taxon>Pseudonocardiaceae</taxon>
        <taxon>Amycolatopsis</taxon>
    </lineage>
</organism>
<dbReference type="Proteomes" id="UP000199622">
    <property type="component" value="Unassembled WGS sequence"/>
</dbReference>
<dbReference type="InterPro" id="IPR029058">
    <property type="entry name" value="AB_hydrolase_fold"/>
</dbReference>
<dbReference type="RefSeq" id="WP_091314262.1">
    <property type="nucleotide sequence ID" value="NZ_FNSO01000004.1"/>
</dbReference>
<keyword evidence="3" id="KW-1185">Reference proteome</keyword>
<keyword evidence="1" id="KW-0472">Membrane</keyword>
<proteinExistence type="predicted"/>
<feature type="transmembrane region" description="Helical" evidence="1">
    <location>
        <begin position="131"/>
        <end position="153"/>
    </location>
</feature>
<dbReference type="SUPFAM" id="SSF53474">
    <property type="entry name" value="alpha/beta-Hydrolases"/>
    <property type="match status" value="1"/>
</dbReference>
<dbReference type="EMBL" id="FNSO01000004">
    <property type="protein sequence ID" value="SED09499.1"/>
    <property type="molecule type" value="Genomic_DNA"/>
</dbReference>
<protein>
    <recommendedName>
        <fullName evidence="4">Alpha/beta hydrolase</fullName>
    </recommendedName>
</protein>
<keyword evidence="1" id="KW-0812">Transmembrane</keyword>
<evidence type="ECO:0000256" key="1">
    <source>
        <dbReference type="SAM" id="Phobius"/>
    </source>
</evidence>
<reference evidence="3" key="1">
    <citation type="submission" date="2016-10" db="EMBL/GenBank/DDBJ databases">
        <authorList>
            <person name="Varghese N."/>
            <person name="Submissions S."/>
        </authorList>
    </citation>
    <scope>NUCLEOTIDE SEQUENCE [LARGE SCALE GENOMIC DNA]</scope>
    <source>
        <strain evidence="3">DSM 44544</strain>
    </source>
</reference>
<evidence type="ECO:0000313" key="3">
    <source>
        <dbReference type="Proteomes" id="UP000199622"/>
    </source>
</evidence>
<feature type="transmembrane region" description="Helical" evidence="1">
    <location>
        <begin position="93"/>
        <end position="111"/>
    </location>
</feature>
<gene>
    <name evidence="2" type="ORF">SAMN04489727_6384</name>
</gene>
<accession>A0A1H4XV29</accession>
<sequence>MSQHPVILFLPGLATSEENSSARIAELLAYKANLRKGTYTIEKIGSPSTDLLDGRRIVRTDTANPIPVVDIHTVEYRTNLDPIGPEIGVARRVWLNFTYVLHAGWPVIGAVKRRRNGVTAWKAAKTWRAKLQIALGVVALTFLIGTMLFSIWALLQAADVVPEVILPTSLSSAWRLGIGGVALLVLARFKSIAEQAAPFLRQMVEYTQNEMHASSATLPLAAAVDAVIEEDANRRIHLVAHSFGCLVAYDFLYPCLDLEPDLDRRHKKSIRSLVTMGCPLDVVRLYEPRYLLRKRGVRVPTLKWTNVFIPADVFGSDLPGGNQDADVDPLLDIDVTSCKFTEEELTLWTALRWKDFASHNDYWGDLKRDNCLHVVMQHTWMPEIEDLPPMAA</sequence>
<dbReference type="AlphaFoldDB" id="A0A1H4XV29"/>
<evidence type="ECO:0008006" key="4">
    <source>
        <dbReference type="Google" id="ProtNLM"/>
    </source>
</evidence>
<feature type="transmembrane region" description="Helical" evidence="1">
    <location>
        <begin position="173"/>
        <end position="193"/>
    </location>
</feature>
<name>A0A1H4XV29_9PSEU</name>